<dbReference type="GeneID" id="74913270"/>
<dbReference type="GO" id="GO:0008757">
    <property type="term" value="F:S-adenosylmethionine-dependent methyltransferase activity"/>
    <property type="evidence" value="ECO:0007669"/>
    <property type="project" value="InterPro"/>
</dbReference>
<organism evidence="9 10">
    <name type="scientific">Fructilactobacillus fructivorans</name>
    <dbReference type="NCBI Taxonomy" id="1614"/>
    <lineage>
        <taxon>Bacteria</taxon>
        <taxon>Bacillati</taxon>
        <taxon>Bacillota</taxon>
        <taxon>Bacilli</taxon>
        <taxon>Lactobacillales</taxon>
        <taxon>Lactobacillaceae</taxon>
        <taxon>Fructilactobacillus</taxon>
    </lineage>
</organism>
<dbReference type="InterPro" id="IPR031341">
    <property type="entry name" value="Methyltr_RsmF_N"/>
</dbReference>
<dbReference type="PANTHER" id="PTHR22807:SF30">
    <property type="entry name" value="28S RRNA (CYTOSINE(4447)-C(5))-METHYLTRANSFERASE-RELATED"/>
    <property type="match status" value="1"/>
</dbReference>
<sequence length="447" mass="50990">MQLPEDFKNKYHDLLGDDYQSFIDSFDDDSYNAFRTNPLKPKADVHLDRSRPIAYTENGYYGKVSGKTVEHQSGYVYSQEPSAMYVAEVANPTPGDKVLDLCAAPGGKSTHLAGLMQNKGLLVSNEIERGRAKVLVENLERFGVFDPLILNEDPKTLSKHFPRYFDKILIDAPCSGEGMFRKNHEATKYWSKDYPRECAIRQKEIVAEAIKMLKPGGQLIYSTCTFAPEEDEQIIAWILDNYDFKTLPIKKYDGMVSGKPEWADGNEALKNTIRLFPHLFKGDGHFIAKLQSLSSGKSKKIKHQTGNASTEVRREWEEFCKRNFQNDFYPHHLLEFGKMLYSFNPEIPNLNGLKVMRPGTPLGMIKKNRIEPAYALALAINPHDVKNVIEIDDNQWDRYVHGDTITVDAKLKKGWYLIQCRSMNIGFGKVVNGTLKNFFPKGLRFKV</sequence>
<evidence type="ECO:0000259" key="8">
    <source>
        <dbReference type="PROSITE" id="PS51686"/>
    </source>
</evidence>
<dbReference type="GO" id="GO:0001510">
    <property type="term" value="P:RNA methylation"/>
    <property type="evidence" value="ECO:0007669"/>
    <property type="project" value="InterPro"/>
</dbReference>
<dbReference type="PRINTS" id="PR02008">
    <property type="entry name" value="RCMTFAMILY"/>
</dbReference>
<keyword evidence="2" id="KW-0963">Cytoplasm</keyword>
<dbReference type="Pfam" id="PF01189">
    <property type="entry name" value="Methyltr_RsmB-F"/>
    <property type="match status" value="1"/>
</dbReference>
<dbReference type="RefSeq" id="WP_039143991.1">
    <property type="nucleotide sequence ID" value="NZ_JOJZ01000010.1"/>
</dbReference>
<dbReference type="InterPro" id="IPR029063">
    <property type="entry name" value="SAM-dependent_MTases_sf"/>
</dbReference>
<protein>
    <submittedName>
        <fullName evidence="9">tRNA and rRNA cytosine-C5-methylase</fullName>
    </submittedName>
</protein>
<evidence type="ECO:0000256" key="4">
    <source>
        <dbReference type="ARBA" id="ARBA00022679"/>
    </source>
</evidence>
<evidence type="ECO:0000256" key="6">
    <source>
        <dbReference type="ARBA" id="ARBA00022884"/>
    </source>
</evidence>
<dbReference type="InterPro" id="IPR011023">
    <property type="entry name" value="Nop2p"/>
</dbReference>
<evidence type="ECO:0000313" key="9">
    <source>
        <dbReference type="EMBL" id="KID42179.1"/>
    </source>
</evidence>
<dbReference type="PATRIC" id="fig|1614.7.peg.572"/>
<feature type="binding site" evidence="7">
    <location>
        <position position="153"/>
    </location>
    <ligand>
        <name>S-adenosyl-L-methionine</name>
        <dbReference type="ChEBI" id="CHEBI:59789"/>
    </ligand>
</feature>
<dbReference type="Proteomes" id="UP000031397">
    <property type="component" value="Unassembled WGS sequence"/>
</dbReference>
<name>A0A0C1M749_9LACO</name>
<dbReference type="AlphaFoldDB" id="A0A0C1M749"/>
<accession>A0A0C1M749</accession>
<keyword evidence="5 7" id="KW-0949">S-adenosyl-L-methionine</keyword>
<dbReference type="SUPFAM" id="SSF53335">
    <property type="entry name" value="S-adenosyl-L-methionine-dependent methyltransferases"/>
    <property type="match status" value="1"/>
</dbReference>
<reference evidence="9 10" key="1">
    <citation type="submission" date="2014-06" db="EMBL/GenBank/DDBJ databases">
        <title>Functional and comparative genomic analyses of the Drosophila gut microbiota identify candidate symbiosis factors.</title>
        <authorList>
            <person name="Newell P.D."/>
            <person name="Chaston J.M."/>
            <person name="Douglas A.E."/>
        </authorList>
    </citation>
    <scope>NUCLEOTIDE SEQUENCE [LARGE SCALE GENOMIC DNA]</scope>
    <source>
        <strain evidence="9 10">DmCS_002</strain>
    </source>
</reference>
<dbReference type="Gene3D" id="3.30.70.1170">
    <property type="entry name" value="Sun protein, domain 3"/>
    <property type="match status" value="1"/>
</dbReference>
<feature type="domain" description="SAM-dependent MTase RsmB/NOP-type" evidence="8">
    <location>
        <begin position="1"/>
        <end position="293"/>
    </location>
</feature>
<keyword evidence="6 7" id="KW-0694">RNA-binding</keyword>
<evidence type="ECO:0000256" key="7">
    <source>
        <dbReference type="PROSITE-ProRule" id="PRU01023"/>
    </source>
</evidence>
<evidence type="ECO:0000256" key="1">
    <source>
        <dbReference type="ARBA" id="ARBA00007494"/>
    </source>
</evidence>
<feature type="binding site" evidence="7">
    <location>
        <position position="126"/>
    </location>
    <ligand>
        <name>S-adenosyl-L-methionine</name>
        <dbReference type="ChEBI" id="CHEBI:59789"/>
    </ligand>
</feature>
<keyword evidence="10" id="KW-1185">Reference proteome</keyword>
<dbReference type="GO" id="GO:0008173">
    <property type="term" value="F:RNA methyltransferase activity"/>
    <property type="evidence" value="ECO:0007669"/>
    <property type="project" value="InterPro"/>
</dbReference>
<feature type="binding site" evidence="7">
    <location>
        <position position="171"/>
    </location>
    <ligand>
        <name>S-adenosyl-L-methionine</name>
        <dbReference type="ChEBI" id="CHEBI:59789"/>
    </ligand>
</feature>
<gene>
    <name evidence="9" type="ORF">LfDm3_0584</name>
</gene>
<feature type="binding site" evidence="7">
    <location>
        <begin position="102"/>
        <end position="108"/>
    </location>
    <ligand>
        <name>S-adenosyl-L-methionine</name>
        <dbReference type="ChEBI" id="CHEBI:59789"/>
    </ligand>
</feature>
<dbReference type="OrthoDB" id="9810297at2"/>
<dbReference type="NCBIfam" id="TIGR00446">
    <property type="entry name" value="nop2p"/>
    <property type="match status" value="1"/>
</dbReference>
<dbReference type="PANTHER" id="PTHR22807">
    <property type="entry name" value="NOP2 YEAST -RELATED NOL1/NOP2/FMU SUN DOMAIN-CONTAINING"/>
    <property type="match status" value="1"/>
</dbReference>
<comment type="similarity">
    <text evidence="1 7">Belongs to the class I-like SAM-binding methyltransferase superfamily. RsmB/NOP family.</text>
</comment>
<dbReference type="InterPro" id="IPR049560">
    <property type="entry name" value="MeTrfase_RsmB-F_NOP2_cat"/>
</dbReference>
<dbReference type="EMBL" id="JOJZ01000010">
    <property type="protein sequence ID" value="KID42179.1"/>
    <property type="molecule type" value="Genomic_DNA"/>
</dbReference>
<dbReference type="CDD" id="cd02440">
    <property type="entry name" value="AdoMet_MTases"/>
    <property type="match status" value="1"/>
</dbReference>
<dbReference type="Pfam" id="PF13636">
    <property type="entry name" value="Methyltranf_PUA"/>
    <property type="match status" value="1"/>
</dbReference>
<proteinExistence type="inferred from homology"/>
<dbReference type="InterPro" id="IPR031340">
    <property type="entry name" value="RsmF_methylt_CI"/>
</dbReference>
<dbReference type="Pfam" id="PF17126">
    <property type="entry name" value="RsmF_methylt_CI"/>
    <property type="match status" value="1"/>
</dbReference>
<dbReference type="PROSITE" id="PS51686">
    <property type="entry name" value="SAM_MT_RSMB_NOP"/>
    <property type="match status" value="1"/>
</dbReference>
<dbReference type="InterPro" id="IPR018314">
    <property type="entry name" value="RsmB/NOL1/NOP2-like_CS"/>
</dbReference>
<evidence type="ECO:0000256" key="3">
    <source>
        <dbReference type="ARBA" id="ARBA00022603"/>
    </source>
</evidence>
<dbReference type="CDD" id="cd21147">
    <property type="entry name" value="RsmF_methylt_CTD1"/>
    <property type="match status" value="1"/>
</dbReference>
<evidence type="ECO:0000256" key="2">
    <source>
        <dbReference type="ARBA" id="ARBA00022490"/>
    </source>
</evidence>
<dbReference type="InterPro" id="IPR001678">
    <property type="entry name" value="MeTrfase_RsmB-F_NOP2_dom"/>
</dbReference>
<keyword evidence="3 7" id="KW-0489">Methyltransferase</keyword>
<dbReference type="Gene3D" id="2.30.130.60">
    <property type="match status" value="1"/>
</dbReference>
<comment type="caution">
    <text evidence="9">The sequence shown here is derived from an EMBL/GenBank/DDBJ whole genome shotgun (WGS) entry which is preliminary data.</text>
</comment>
<keyword evidence="4 7" id="KW-0808">Transferase</keyword>
<dbReference type="GO" id="GO:0006396">
    <property type="term" value="P:RNA processing"/>
    <property type="evidence" value="ECO:0007669"/>
    <property type="project" value="InterPro"/>
</dbReference>
<dbReference type="Pfam" id="PF17125">
    <property type="entry name" value="Methyltr_RsmF_N"/>
    <property type="match status" value="1"/>
</dbReference>
<dbReference type="Gene3D" id="3.40.50.150">
    <property type="entry name" value="Vaccinia Virus protein VP39"/>
    <property type="match status" value="1"/>
</dbReference>
<dbReference type="PROSITE" id="PS01153">
    <property type="entry name" value="NOL1_NOP2_SUN"/>
    <property type="match status" value="1"/>
</dbReference>
<dbReference type="GO" id="GO:0003723">
    <property type="term" value="F:RNA binding"/>
    <property type="evidence" value="ECO:0007669"/>
    <property type="project" value="UniProtKB-UniRule"/>
</dbReference>
<evidence type="ECO:0000313" key="10">
    <source>
        <dbReference type="Proteomes" id="UP000031397"/>
    </source>
</evidence>
<dbReference type="InterPro" id="IPR023267">
    <property type="entry name" value="RCMT"/>
</dbReference>
<evidence type="ECO:0000256" key="5">
    <source>
        <dbReference type="ARBA" id="ARBA00022691"/>
    </source>
</evidence>
<dbReference type="InterPro" id="IPR027391">
    <property type="entry name" value="Nol1_Nop2_Fmu_2"/>
</dbReference>
<feature type="active site" description="Nucleophile" evidence="7">
    <location>
        <position position="224"/>
    </location>
</feature>